<dbReference type="RefSeq" id="WP_282765445.1">
    <property type="nucleotide sequence ID" value="NZ_JASCTH010000030.1"/>
</dbReference>
<evidence type="ECO:0000313" key="2">
    <source>
        <dbReference type="Proteomes" id="UP001241758"/>
    </source>
</evidence>
<dbReference type="Proteomes" id="UP001241758">
    <property type="component" value="Unassembled WGS sequence"/>
</dbReference>
<reference evidence="1 2" key="1">
    <citation type="submission" date="2023-05" db="EMBL/GenBank/DDBJ databases">
        <title>Actinoplanes sp. NEAU-A12 genome sequencing.</title>
        <authorList>
            <person name="Wang Z.-S."/>
        </authorList>
    </citation>
    <scope>NUCLEOTIDE SEQUENCE [LARGE SCALE GENOMIC DNA]</scope>
    <source>
        <strain evidence="1 2">NEAU-A12</strain>
    </source>
</reference>
<accession>A0ABT6WWN7</accession>
<organism evidence="1 2">
    <name type="scientific">Actinoplanes sandaracinus</name>
    <dbReference type="NCBI Taxonomy" id="3045177"/>
    <lineage>
        <taxon>Bacteria</taxon>
        <taxon>Bacillati</taxon>
        <taxon>Actinomycetota</taxon>
        <taxon>Actinomycetes</taxon>
        <taxon>Micromonosporales</taxon>
        <taxon>Micromonosporaceae</taxon>
        <taxon>Actinoplanes</taxon>
    </lineage>
</organism>
<dbReference type="EMBL" id="JASCTH010000030">
    <property type="protein sequence ID" value="MDI6104140.1"/>
    <property type="molecule type" value="Genomic_DNA"/>
</dbReference>
<name>A0ABT6WWN7_9ACTN</name>
<protein>
    <submittedName>
        <fullName evidence="1">Uncharacterized protein</fullName>
    </submittedName>
</protein>
<proteinExistence type="predicted"/>
<gene>
    <name evidence="1" type="ORF">QLQ12_36665</name>
</gene>
<evidence type="ECO:0000313" key="1">
    <source>
        <dbReference type="EMBL" id="MDI6104140.1"/>
    </source>
</evidence>
<keyword evidence="2" id="KW-1185">Reference proteome</keyword>
<sequence length="57" mass="5936">MAAGHSPLRGQVATTLRLCLAGPATAIIIDLHDVGDLHGVSLPFWMAAVRAGRVAPY</sequence>
<comment type="caution">
    <text evidence="1">The sequence shown here is derived from an EMBL/GenBank/DDBJ whole genome shotgun (WGS) entry which is preliminary data.</text>
</comment>